<evidence type="ECO:0000256" key="10">
    <source>
        <dbReference type="SAM" id="Phobius"/>
    </source>
</evidence>
<dbReference type="Pfam" id="PF00893">
    <property type="entry name" value="Multi_Drug_Res"/>
    <property type="match status" value="1"/>
</dbReference>
<dbReference type="GO" id="GO:0022857">
    <property type="term" value="F:transmembrane transporter activity"/>
    <property type="evidence" value="ECO:0007669"/>
    <property type="project" value="InterPro"/>
</dbReference>
<evidence type="ECO:0000256" key="9">
    <source>
        <dbReference type="RuleBase" id="RU003942"/>
    </source>
</evidence>
<feature type="transmembrane region" description="Helical" evidence="10">
    <location>
        <begin position="29"/>
        <end position="49"/>
    </location>
</feature>
<evidence type="ECO:0000256" key="1">
    <source>
        <dbReference type="ARBA" id="ARBA00004651"/>
    </source>
</evidence>
<evidence type="ECO:0000256" key="5">
    <source>
        <dbReference type="ARBA" id="ARBA00022989"/>
    </source>
</evidence>
<proteinExistence type="inferred from homology"/>
<name>A0A423PFU0_9GAMM</name>
<dbReference type="InterPro" id="IPR000390">
    <property type="entry name" value="Small_drug/metabolite_transptr"/>
</dbReference>
<evidence type="ECO:0000313" key="11">
    <source>
        <dbReference type="EMBL" id="ROO24458.1"/>
    </source>
</evidence>
<dbReference type="InterPro" id="IPR045324">
    <property type="entry name" value="Small_multidrug_res"/>
</dbReference>
<keyword evidence="3" id="KW-1003">Cell membrane</keyword>
<dbReference type="PANTHER" id="PTHR30561">
    <property type="entry name" value="SMR FAMILY PROTON-DEPENDENT DRUG EFFLUX TRANSPORTER SUGE"/>
    <property type="match status" value="1"/>
</dbReference>
<organism evidence="11 12">
    <name type="scientific">Salinisphaera orenii MK-B5</name>
    <dbReference type="NCBI Taxonomy" id="856730"/>
    <lineage>
        <taxon>Bacteria</taxon>
        <taxon>Pseudomonadati</taxon>
        <taxon>Pseudomonadota</taxon>
        <taxon>Gammaproteobacteria</taxon>
        <taxon>Salinisphaerales</taxon>
        <taxon>Salinisphaeraceae</taxon>
        <taxon>Salinisphaera</taxon>
    </lineage>
</organism>
<keyword evidence="12" id="KW-1185">Reference proteome</keyword>
<keyword evidence="6 10" id="KW-0472">Membrane</keyword>
<dbReference type="InterPro" id="IPR037185">
    <property type="entry name" value="EmrE-like"/>
</dbReference>
<evidence type="ECO:0000256" key="6">
    <source>
        <dbReference type="ARBA" id="ARBA00023136"/>
    </source>
</evidence>
<accession>A0A423PFU0</accession>
<dbReference type="SUPFAM" id="SSF103481">
    <property type="entry name" value="Multidrug resistance efflux transporter EmrE"/>
    <property type="match status" value="1"/>
</dbReference>
<evidence type="ECO:0000256" key="8">
    <source>
        <dbReference type="ARBA" id="ARBA00039168"/>
    </source>
</evidence>
<dbReference type="PANTHER" id="PTHR30561:SF0">
    <property type="entry name" value="GUANIDINIUM EXPORTER"/>
    <property type="match status" value="1"/>
</dbReference>
<keyword evidence="5 10" id="KW-1133">Transmembrane helix</keyword>
<dbReference type="Gene3D" id="1.10.3730.20">
    <property type="match status" value="1"/>
</dbReference>
<keyword evidence="2" id="KW-0813">Transport</keyword>
<protein>
    <recommendedName>
        <fullName evidence="8">Guanidinium exporter</fullName>
    </recommendedName>
</protein>
<dbReference type="Proteomes" id="UP000283993">
    <property type="component" value="Unassembled WGS sequence"/>
</dbReference>
<evidence type="ECO:0000313" key="12">
    <source>
        <dbReference type="Proteomes" id="UP000283993"/>
    </source>
</evidence>
<dbReference type="EMBL" id="AYKH01000042">
    <property type="protein sequence ID" value="ROO24458.1"/>
    <property type="molecule type" value="Genomic_DNA"/>
</dbReference>
<dbReference type="RefSeq" id="WP_123632108.1">
    <property type="nucleotide sequence ID" value="NZ_AYKH01000042.1"/>
</dbReference>
<comment type="subcellular location">
    <subcellularLocation>
        <location evidence="1 9">Cell membrane</location>
        <topology evidence="1 9">Multi-pass membrane protein</topology>
    </subcellularLocation>
</comment>
<evidence type="ECO:0000256" key="3">
    <source>
        <dbReference type="ARBA" id="ARBA00022475"/>
    </source>
</evidence>
<sequence length="104" mass="10553">MSWLLLLAAGGFEIVGVAGFERLTRRRYATGLALGVLGFGLGLTCLRLAMADIPMAVAYGVFTGIGALGSTVVGIVCWGDSARPARLACIAAIVIAVAGLKATV</sequence>
<reference evidence="11 12" key="1">
    <citation type="submission" date="2013-10" db="EMBL/GenBank/DDBJ databases">
        <title>Salinisphaera orenii MK-B5 Genome Sequencing.</title>
        <authorList>
            <person name="Lai Q."/>
            <person name="Li C."/>
            <person name="Shao Z."/>
        </authorList>
    </citation>
    <scope>NUCLEOTIDE SEQUENCE [LARGE SCALE GENOMIC DNA]</scope>
    <source>
        <strain evidence="11 12">MK-B5</strain>
    </source>
</reference>
<dbReference type="GO" id="GO:0005886">
    <property type="term" value="C:plasma membrane"/>
    <property type="evidence" value="ECO:0007669"/>
    <property type="project" value="UniProtKB-SubCell"/>
</dbReference>
<evidence type="ECO:0000256" key="7">
    <source>
        <dbReference type="ARBA" id="ARBA00038151"/>
    </source>
</evidence>
<dbReference type="AlphaFoldDB" id="A0A423PFU0"/>
<comment type="similarity">
    <text evidence="7">Belongs to the drug/metabolite transporter (DMT) superfamily. Small multidrug resistance (SMR) (TC 2.A.7.1) family. Gdx/SugE subfamily.</text>
</comment>
<keyword evidence="4 9" id="KW-0812">Transmembrane</keyword>
<gene>
    <name evidence="11" type="ORF">SAOR_14785</name>
</gene>
<evidence type="ECO:0000256" key="4">
    <source>
        <dbReference type="ARBA" id="ARBA00022692"/>
    </source>
</evidence>
<comment type="caution">
    <text evidence="11">The sequence shown here is derived from an EMBL/GenBank/DDBJ whole genome shotgun (WGS) entry which is preliminary data.</text>
</comment>
<feature type="transmembrane region" description="Helical" evidence="10">
    <location>
        <begin position="56"/>
        <end position="79"/>
    </location>
</feature>
<evidence type="ECO:0000256" key="2">
    <source>
        <dbReference type="ARBA" id="ARBA00022448"/>
    </source>
</evidence>